<organism evidence="6 7">
    <name type="scientific">Penicillium cf. griseofulvum</name>
    <dbReference type="NCBI Taxonomy" id="2972120"/>
    <lineage>
        <taxon>Eukaryota</taxon>
        <taxon>Fungi</taxon>
        <taxon>Dikarya</taxon>
        <taxon>Ascomycota</taxon>
        <taxon>Pezizomycotina</taxon>
        <taxon>Eurotiomycetes</taxon>
        <taxon>Eurotiomycetidae</taxon>
        <taxon>Eurotiales</taxon>
        <taxon>Aspergillaceae</taxon>
        <taxon>Penicillium</taxon>
    </lineage>
</organism>
<keyword evidence="7" id="KW-1185">Reference proteome</keyword>
<evidence type="ECO:0000256" key="1">
    <source>
        <dbReference type="ARBA" id="ARBA00022737"/>
    </source>
</evidence>
<dbReference type="SUPFAM" id="SSF57959">
    <property type="entry name" value="Leucine zipper domain"/>
    <property type="match status" value="1"/>
</dbReference>
<dbReference type="InterPro" id="IPR004827">
    <property type="entry name" value="bZIP"/>
</dbReference>
<dbReference type="InterPro" id="IPR002110">
    <property type="entry name" value="Ankyrin_rpt"/>
</dbReference>
<comment type="caution">
    <text evidence="6">The sequence shown here is derived from an EMBL/GenBank/DDBJ whole genome shotgun (WGS) entry which is preliminary data.</text>
</comment>
<gene>
    <name evidence="6" type="ORF">N7472_006397</name>
</gene>
<evidence type="ECO:0000259" key="5">
    <source>
        <dbReference type="PROSITE" id="PS00036"/>
    </source>
</evidence>
<feature type="region of interest" description="Disordered" evidence="4">
    <location>
        <begin position="114"/>
        <end position="177"/>
    </location>
</feature>
<feature type="domain" description="BZIP" evidence="5">
    <location>
        <begin position="13"/>
        <end position="27"/>
    </location>
</feature>
<dbReference type="PANTHER" id="PTHR24198">
    <property type="entry name" value="ANKYRIN REPEAT AND PROTEIN KINASE DOMAIN-CONTAINING PROTEIN"/>
    <property type="match status" value="1"/>
</dbReference>
<feature type="compositionally biased region" description="Polar residues" evidence="4">
    <location>
        <begin position="57"/>
        <end position="72"/>
    </location>
</feature>
<dbReference type="PROSITE" id="PS50088">
    <property type="entry name" value="ANK_REPEAT"/>
    <property type="match status" value="3"/>
</dbReference>
<evidence type="ECO:0000256" key="4">
    <source>
        <dbReference type="SAM" id="MobiDB-lite"/>
    </source>
</evidence>
<dbReference type="Pfam" id="PF12796">
    <property type="entry name" value="Ank_2"/>
    <property type="match status" value="2"/>
</dbReference>
<dbReference type="SUPFAM" id="SSF48403">
    <property type="entry name" value="Ankyrin repeat"/>
    <property type="match status" value="1"/>
</dbReference>
<feature type="repeat" description="ANK" evidence="3">
    <location>
        <begin position="230"/>
        <end position="262"/>
    </location>
</feature>
<evidence type="ECO:0000313" key="7">
    <source>
        <dbReference type="Proteomes" id="UP001150879"/>
    </source>
</evidence>
<dbReference type="PANTHER" id="PTHR24198:SF165">
    <property type="entry name" value="ANKYRIN REPEAT-CONTAINING PROTEIN-RELATED"/>
    <property type="match status" value="1"/>
</dbReference>
<name>A0A9W9M8N7_9EURO</name>
<dbReference type="Proteomes" id="UP001150879">
    <property type="component" value="Unassembled WGS sequence"/>
</dbReference>
<protein>
    <recommendedName>
        <fullName evidence="5">BZIP domain-containing protein</fullName>
    </recommendedName>
</protein>
<feature type="compositionally biased region" description="Polar residues" evidence="4">
    <location>
        <begin position="143"/>
        <end position="154"/>
    </location>
</feature>
<proteinExistence type="predicted"/>
<dbReference type="AlphaFoldDB" id="A0A9W9M8N7"/>
<dbReference type="Gene3D" id="1.25.40.20">
    <property type="entry name" value="Ankyrin repeat-containing domain"/>
    <property type="match status" value="1"/>
</dbReference>
<dbReference type="InterPro" id="IPR036770">
    <property type="entry name" value="Ankyrin_rpt-contain_sf"/>
</dbReference>
<evidence type="ECO:0000256" key="3">
    <source>
        <dbReference type="PROSITE-ProRule" id="PRU00023"/>
    </source>
</evidence>
<evidence type="ECO:0000256" key="2">
    <source>
        <dbReference type="ARBA" id="ARBA00023043"/>
    </source>
</evidence>
<keyword evidence="2 3" id="KW-0040">ANK repeat</keyword>
<accession>A0A9W9M8N7</accession>
<dbReference type="SMART" id="SM00248">
    <property type="entry name" value="ANK"/>
    <property type="match status" value="4"/>
</dbReference>
<feature type="region of interest" description="Disordered" evidence="4">
    <location>
        <begin position="1"/>
        <end position="74"/>
    </location>
</feature>
<reference evidence="6" key="1">
    <citation type="submission" date="2022-11" db="EMBL/GenBank/DDBJ databases">
        <authorList>
            <person name="Petersen C."/>
        </authorList>
    </citation>
    <scope>NUCLEOTIDE SEQUENCE</scope>
    <source>
        <strain evidence="6">IBT 16849</strain>
    </source>
</reference>
<evidence type="ECO:0000313" key="6">
    <source>
        <dbReference type="EMBL" id="KAJ5193931.1"/>
    </source>
</evidence>
<dbReference type="InterPro" id="IPR046347">
    <property type="entry name" value="bZIP_sf"/>
</dbReference>
<feature type="repeat" description="ANK" evidence="3">
    <location>
        <begin position="300"/>
        <end position="332"/>
    </location>
</feature>
<dbReference type="PROSITE" id="PS50297">
    <property type="entry name" value="ANK_REP_REGION"/>
    <property type="match status" value="2"/>
</dbReference>
<dbReference type="EMBL" id="JAPQKP010000004">
    <property type="protein sequence ID" value="KAJ5193931.1"/>
    <property type="molecule type" value="Genomic_DNA"/>
</dbReference>
<dbReference type="GO" id="GO:0003700">
    <property type="term" value="F:DNA-binding transcription factor activity"/>
    <property type="evidence" value="ECO:0007669"/>
    <property type="project" value="InterPro"/>
</dbReference>
<reference evidence="6" key="2">
    <citation type="journal article" date="2023" name="IMA Fungus">
        <title>Comparative genomic study of the Penicillium genus elucidates a diverse pangenome and 15 lateral gene transfer events.</title>
        <authorList>
            <person name="Petersen C."/>
            <person name="Sorensen T."/>
            <person name="Nielsen M.R."/>
            <person name="Sondergaard T.E."/>
            <person name="Sorensen J.L."/>
            <person name="Fitzpatrick D.A."/>
            <person name="Frisvad J.C."/>
            <person name="Nielsen K.L."/>
        </authorList>
    </citation>
    <scope>NUCLEOTIDE SEQUENCE</scope>
    <source>
        <strain evidence="6">IBT 16849</strain>
    </source>
</reference>
<feature type="repeat" description="ANK" evidence="3">
    <location>
        <begin position="197"/>
        <end position="229"/>
    </location>
</feature>
<keyword evidence="1" id="KW-0677">Repeat</keyword>
<sequence length="338" mass="36475">MEAKKKKNSLEHRRAQNRLAQRRFRQRQSQQKANADRPLQTQTLELPKSTEDPSDIFNISSGTRSTHQSPVKSSPLGLGVDCLQGGANGLIGFQNFINMDDLMDSTLSSLLAGPSPGISSTDSVEHTLFGSDRDQHPKHPASLASTVGSSSTHRTTPDIFDTNFLPKPLTDDSTPASARSASAVAPGVGKSLGTDSGWLSTLHIAAQKGHHRIMRVLLQQDIDCDEVDSDGLTPLIHATIGGHEDVVTLLLMHGARIDKADRQDRSVLHFAVTHRHEAILKILLDHCVGDQGIIDAYDSGGRTPLHIAVDTGFEAGVQALVKRGASVHYRTRKAAPVP</sequence>
<dbReference type="PROSITE" id="PS00036">
    <property type="entry name" value="BZIP_BASIC"/>
    <property type="match status" value="1"/>
</dbReference>
<feature type="compositionally biased region" description="Basic and acidic residues" evidence="4">
    <location>
        <begin position="1"/>
        <end position="14"/>
    </location>
</feature>